<reference evidence="6 8" key="2">
    <citation type="journal article" date="2018" name="Plant J.">
        <title>The Physcomitrella patens chromosome-scale assembly reveals moss genome structure and evolution.</title>
        <authorList>
            <person name="Lang D."/>
            <person name="Ullrich K.K."/>
            <person name="Murat F."/>
            <person name="Fuchs J."/>
            <person name="Jenkins J."/>
            <person name="Haas F.B."/>
            <person name="Piednoel M."/>
            <person name="Gundlach H."/>
            <person name="Van Bel M."/>
            <person name="Meyberg R."/>
            <person name="Vives C."/>
            <person name="Morata J."/>
            <person name="Symeonidi A."/>
            <person name="Hiss M."/>
            <person name="Muchero W."/>
            <person name="Kamisugi Y."/>
            <person name="Saleh O."/>
            <person name="Blanc G."/>
            <person name="Decker E.L."/>
            <person name="van Gessel N."/>
            <person name="Grimwood J."/>
            <person name="Hayes R.D."/>
            <person name="Graham S.W."/>
            <person name="Gunter L.E."/>
            <person name="McDaniel S.F."/>
            <person name="Hoernstein S.N.W."/>
            <person name="Larsson A."/>
            <person name="Li F.W."/>
            <person name="Perroud P.F."/>
            <person name="Phillips J."/>
            <person name="Ranjan P."/>
            <person name="Rokshar D.S."/>
            <person name="Rothfels C.J."/>
            <person name="Schneider L."/>
            <person name="Shu S."/>
            <person name="Stevenson D.W."/>
            <person name="Thummler F."/>
            <person name="Tillich M."/>
            <person name="Villarreal Aguilar J.C."/>
            <person name="Widiez T."/>
            <person name="Wong G.K."/>
            <person name="Wymore A."/>
            <person name="Zhang Y."/>
            <person name="Zimmer A.D."/>
            <person name="Quatrano R.S."/>
            <person name="Mayer K.F.X."/>
            <person name="Goodstein D."/>
            <person name="Casacuberta J.M."/>
            <person name="Vandepoele K."/>
            <person name="Reski R."/>
            <person name="Cuming A.C."/>
            <person name="Tuskan G.A."/>
            <person name="Maumus F."/>
            <person name="Salse J."/>
            <person name="Schmutz J."/>
            <person name="Rensing S.A."/>
        </authorList>
    </citation>
    <scope>NUCLEOTIDE SEQUENCE [LARGE SCALE GENOMIC DNA]</scope>
    <source>
        <strain evidence="7 8">cv. Gransden 2004</strain>
    </source>
</reference>
<dbReference type="PANTHER" id="PTHR43085:SF13">
    <property type="entry name" value="INOSITOL 3-KINASE"/>
    <property type="match status" value="1"/>
</dbReference>
<evidence type="ECO:0000313" key="6">
    <source>
        <dbReference type="EMBL" id="PNR51333.1"/>
    </source>
</evidence>
<keyword evidence="8" id="KW-1185">Reference proteome</keyword>
<evidence type="ECO:0000256" key="4">
    <source>
        <dbReference type="SAM" id="MobiDB-lite"/>
    </source>
</evidence>
<sequence length="399" mass="43782">MGGDRENGCRGGEQQLKVESARTPKRGKGGRALKVDATRLSESGAALDSSHSVGYSPLLSAFAPDVDIKEETLLWMDGMTQTKKQKLPDLKYMRRHSVRKKDQCAALVVGHYCHDQITLHGGETVYSLGGSVSYITNVFEALGIGSRVASKVGPDFLYCSQITHPPEVIEDQKTTEFFADFTQGEERILKAGSICAPIDSMDIPEMDYELGLAVGIACEILPETLQHMVDVARYVVVDVQALIRTIDPETGLVGLRNLDETPFIDMLEDIHFLKAARNEALYIDIEKVRQKTCLIVTEGKNGSRIYSNDREFRIPAFPAIEVDPTGAGDSFLAGFSAGLYQGLPIEQAVLMGNYFGGLAVAQVGIPHFTASQLESMDETRNGVRIEQFPYYSRTALCSN</sequence>
<feature type="region of interest" description="Disordered" evidence="4">
    <location>
        <begin position="1"/>
        <end position="33"/>
    </location>
</feature>
<dbReference type="PaxDb" id="3218-PP1S2_649V6.1"/>
<dbReference type="InterPro" id="IPR029056">
    <property type="entry name" value="Ribokinase-like"/>
</dbReference>
<dbReference type="FunFam" id="3.40.1190.20:FF:000101">
    <property type="entry name" value="Predicted protein"/>
    <property type="match status" value="1"/>
</dbReference>
<dbReference type="InterPro" id="IPR011611">
    <property type="entry name" value="PfkB_dom"/>
</dbReference>
<dbReference type="STRING" id="3218.A0A2K1KC32"/>
<dbReference type="InterPro" id="IPR002173">
    <property type="entry name" value="Carboh/pur_kinase_PfkB_CS"/>
</dbReference>
<keyword evidence="2" id="KW-0808">Transferase</keyword>
<keyword evidence="3" id="KW-0418">Kinase</keyword>
<dbReference type="Pfam" id="PF00294">
    <property type="entry name" value="PfkB"/>
    <property type="match status" value="1"/>
</dbReference>
<evidence type="ECO:0000313" key="8">
    <source>
        <dbReference type="Proteomes" id="UP000006727"/>
    </source>
</evidence>
<evidence type="ECO:0000259" key="5">
    <source>
        <dbReference type="Pfam" id="PF00294"/>
    </source>
</evidence>
<dbReference type="GO" id="GO:0016301">
    <property type="term" value="F:kinase activity"/>
    <property type="evidence" value="ECO:0007669"/>
    <property type="project" value="UniProtKB-KW"/>
</dbReference>
<evidence type="ECO:0000256" key="2">
    <source>
        <dbReference type="ARBA" id="ARBA00022679"/>
    </source>
</evidence>
<dbReference type="Proteomes" id="UP000006727">
    <property type="component" value="Chromosome 7"/>
</dbReference>
<dbReference type="EnsemblPlants" id="Pp3c7_18020V3.4">
    <property type="protein sequence ID" value="Pp3c7_18020V3.4"/>
    <property type="gene ID" value="Pp3c7_18020"/>
</dbReference>
<dbReference type="EMBL" id="ABEU02000007">
    <property type="protein sequence ID" value="PNR51333.1"/>
    <property type="molecule type" value="Genomic_DNA"/>
</dbReference>
<protein>
    <recommendedName>
        <fullName evidence="5">Carbohydrate kinase PfkB domain-containing protein</fullName>
    </recommendedName>
</protein>
<dbReference type="OrthoDB" id="497927at2759"/>
<dbReference type="InterPro" id="IPR050306">
    <property type="entry name" value="PfkB_Carbo_kinase"/>
</dbReference>
<reference evidence="6 8" key="1">
    <citation type="journal article" date="2008" name="Science">
        <title>The Physcomitrella genome reveals evolutionary insights into the conquest of land by plants.</title>
        <authorList>
            <person name="Rensing S."/>
            <person name="Lang D."/>
            <person name="Zimmer A."/>
            <person name="Terry A."/>
            <person name="Salamov A."/>
            <person name="Shapiro H."/>
            <person name="Nishiyama T."/>
            <person name="Perroud P.-F."/>
            <person name="Lindquist E."/>
            <person name="Kamisugi Y."/>
            <person name="Tanahashi T."/>
            <person name="Sakakibara K."/>
            <person name="Fujita T."/>
            <person name="Oishi K."/>
            <person name="Shin-I T."/>
            <person name="Kuroki Y."/>
            <person name="Toyoda A."/>
            <person name="Suzuki Y."/>
            <person name="Hashimoto A."/>
            <person name="Yamaguchi K."/>
            <person name="Sugano A."/>
            <person name="Kohara Y."/>
            <person name="Fujiyama A."/>
            <person name="Anterola A."/>
            <person name="Aoki S."/>
            <person name="Ashton N."/>
            <person name="Barbazuk W.B."/>
            <person name="Barker E."/>
            <person name="Bennetzen J."/>
            <person name="Bezanilla M."/>
            <person name="Blankenship R."/>
            <person name="Cho S.H."/>
            <person name="Dutcher S."/>
            <person name="Estelle M."/>
            <person name="Fawcett J.A."/>
            <person name="Gundlach H."/>
            <person name="Hanada K."/>
            <person name="Heyl A."/>
            <person name="Hicks K.A."/>
            <person name="Hugh J."/>
            <person name="Lohr M."/>
            <person name="Mayer K."/>
            <person name="Melkozernov A."/>
            <person name="Murata T."/>
            <person name="Nelson D."/>
            <person name="Pils B."/>
            <person name="Prigge M."/>
            <person name="Reiss B."/>
            <person name="Renner T."/>
            <person name="Rombauts S."/>
            <person name="Rushton P."/>
            <person name="Sanderfoot A."/>
            <person name="Schween G."/>
            <person name="Shiu S.-H."/>
            <person name="Stueber K."/>
            <person name="Theodoulou F.L."/>
            <person name="Tu H."/>
            <person name="Van de Peer Y."/>
            <person name="Verrier P.J."/>
            <person name="Waters E."/>
            <person name="Wood A."/>
            <person name="Yang L."/>
            <person name="Cove D."/>
            <person name="Cuming A."/>
            <person name="Hasebe M."/>
            <person name="Lucas S."/>
            <person name="Mishler D.B."/>
            <person name="Reski R."/>
            <person name="Grigoriev I."/>
            <person name="Quatrano R.S."/>
            <person name="Boore J.L."/>
        </authorList>
    </citation>
    <scope>NUCLEOTIDE SEQUENCE [LARGE SCALE GENOMIC DNA]</scope>
    <source>
        <strain evidence="7 8">cv. Gransden 2004</strain>
    </source>
</reference>
<evidence type="ECO:0000313" key="7">
    <source>
        <dbReference type="EnsemblPlants" id="Pp3c7_18020V3.1"/>
    </source>
</evidence>
<gene>
    <name evidence="7" type="primary">LOC112284226</name>
    <name evidence="6" type="ORF">PHYPA_010519</name>
</gene>
<organism evidence="6">
    <name type="scientific">Physcomitrium patens</name>
    <name type="common">Spreading-leaved earth moss</name>
    <name type="synonym">Physcomitrella patens</name>
    <dbReference type="NCBI Taxonomy" id="3218"/>
    <lineage>
        <taxon>Eukaryota</taxon>
        <taxon>Viridiplantae</taxon>
        <taxon>Streptophyta</taxon>
        <taxon>Embryophyta</taxon>
        <taxon>Bryophyta</taxon>
        <taxon>Bryophytina</taxon>
        <taxon>Bryopsida</taxon>
        <taxon>Funariidae</taxon>
        <taxon>Funariales</taxon>
        <taxon>Funariaceae</taxon>
        <taxon>Physcomitrium</taxon>
    </lineage>
</organism>
<proteinExistence type="inferred from homology"/>
<dbReference type="PROSITE" id="PS00584">
    <property type="entry name" value="PFKB_KINASES_2"/>
    <property type="match status" value="1"/>
</dbReference>
<feature type="domain" description="Carbohydrate kinase PfkB" evidence="5">
    <location>
        <begin position="291"/>
        <end position="364"/>
    </location>
</feature>
<name>A0A2K1KC32_PHYPA</name>
<dbReference type="SUPFAM" id="SSF53613">
    <property type="entry name" value="Ribokinase-like"/>
    <property type="match status" value="1"/>
</dbReference>
<dbReference type="Gene3D" id="3.40.1190.20">
    <property type="match status" value="1"/>
</dbReference>
<dbReference type="Gramene" id="Pp3c7_18020V3.1">
    <property type="protein sequence ID" value="Pp3c7_18020V3.1"/>
    <property type="gene ID" value="Pp3c7_18020"/>
</dbReference>
<dbReference type="PANTHER" id="PTHR43085">
    <property type="entry name" value="HEXOKINASE FAMILY MEMBER"/>
    <property type="match status" value="1"/>
</dbReference>
<reference evidence="7" key="3">
    <citation type="submission" date="2020-12" db="UniProtKB">
        <authorList>
            <consortium name="EnsemblPlants"/>
        </authorList>
    </citation>
    <scope>IDENTIFICATION</scope>
</reference>
<evidence type="ECO:0000256" key="1">
    <source>
        <dbReference type="ARBA" id="ARBA00010688"/>
    </source>
</evidence>
<accession>A0A2K1KC32</accession>
<evidence type="ECO:0000256" key="3">
    <source>
        <dbReference type="ARBA" id="ARBA00022777"/>
    </source>
</evidence>
<comment type="similarity">
    <text evidence="1">Belongs to the carbohydrate kinase PfkB family.</text>
</comment>
<dbReference type="GO" id="GO:0010264">
    <property type="term" value="P:myo-inositol hexakisphosphate biosynthetic process"/>
    <property type="evidence" value="ECO:0000318"/>
    <property type="project" value="GO_Central"/>
</dbReference>
<dbReference type="RefSeq" id="XP_024379617.1">
    <property type="nucleotide sequence ID" value="XM_024523849.2"/>
</dbReference>
<dbReference type="GeneID" id="112284226"/>
<dbReference type="AlphaFoldDB" id="A0A2K1KC32"/>
<dbReference type="Gramene" id="Pp3c7_18020V3.4">
    <property type="protein sequence ID" value="Pp3c7_18020V3.4"/>
    <property type="gene ID" value="Pp3c7_18020"/>
</dbReference>
<dbReference type="EnsemblPlants" id="Pp3c7_18020V3.1">
    <property type="protein sequence ID" value="Pp3c7_18020V3.1"/>
    <property type="gene ID" value="Pp3c7_18020"/>
</dbReference>